<feature type="region of interest" description="Disordered" evidence="2">
    <location>
        <begin position="682"/>
        <end position="713"/>
    </location>
</feature>
<feature type="region of interest" description="Disordered" evidence="2">
    <location>
        <begin position="1"/>
        <end position="21"/>
    </location>
</feature>
<feature type="region of interest" description="Disordered" evidence="2">
    <location>
        <begin position="1092"/>
        <end position="1122"/>
    </location>
</feature>
<feature type="region of interest" description="Disordered" evidence="2">
    <location>
        <begin position="1176"/>
        <end position="1217"/>
    </location>
</feature>
<feature type="region of interest" description="Disordered" evidence="2">
    <location>
        <begin position="2264"/>
        <end position="2348"/>
    </location>
</feature>
<feature type="coiled-coil region" evidence="1">
    <location>
        <begin position="424"/>
        <end position="455"/>
    </location>
</feature>
<dbReference type="PANTHER" id="PTHR46345">
    <property type="entry name" value="INVERTED FORMIN-2"/>
    <property type="match status" value="1"/>
</dbReference>
<evidence type="ECO:0000313" key="4">
    <source>
        <dbReference type="Proteomes" id="UP000613740"/>
    </source>
</evidence>
<feature type="compositionally biased region" description="Gly residues" evidence="2">
    <location>
        <begin position="146"/>
        <end position="164"/>
    </location>
</feature>
<dbReference type="Proteomes" id="UP000613740">
    <property type="component" value="Unassembled WGS sequence"/>
</dbReference>
<dbReference type="EMBL" id="JAEHOD010000012">
    <property type="protein sequence ID" value="KAG2450190.1"/>
    <property type="molecule type" value="Genomic_DNA"/>
</dbReference>
<feature type="compositionally biased region" description="Low complexity" evidence="2">
    <location>
        <begin position="1815"/>
        <end position="1845"/>
    </location>
</feature>
<feature type="region of interest" description="Disordered" evidence="2">
    <location>
        <begin position="649"/>
        <end position="670"/>
    </location>
</feature>
<feature type="compositionally biased region" description="Gly residues" evidence="2">
    <location>
        <begin position="1712"/>
        <end position="1721"/>
    </location>
</feature>
<keyword evidence="1" id="KW-0175">Coiled coil</keyword>
<feature type="region of interest" description="Disordered" evidence="2">
    <location>
        <begin position="2160"/>
        <end position="2182"/>
    </location>
</feature>
<feature type="compositionally biased region" description="Low complexity" evidence="2">
    <location>
        <begin position="2734"/>
        <end position="2745"/>
    </location>
</feature>
<protein>
    <submittedName>
        <fullName evidence="3">Uncharacterized protein</fullName>
    </submittedName>
</protein>
<feature type="compositionally biased region" description="Low complexity" evidence="2">
    <location>
        <begin position="2264"/>
        <end position="2277"/>
    </location>
</feature>
<feature type="compositionally biased region" description="Gly residues" evidence="2">
    <location>
        <begin position="194"/>
        <end position="203"/>
    </location>
</feature>
<name>A0A835WMF2_9CHLO</name>
<feature type="compositionally biased region" description="Acidic residues" evidence="2">
    <location>
        <begin position="204"/>
        <end position="214"/>
    </location>
</feature>
<keyword evidence="4" id="KW-1185">Reference proteome</keyword>
<gene>
    <name evidence="3" type="ORF">HYH02_000292</name>
</gene>
<feature type="compositionally biased region" description="Low complexity" evidence="2">
    <location>
        <begin position="1244"/>
        <end position="1266"/>
    </location>
</feature>
<feature type="compositionally biased region" description="Basic and acidic residues" evidence="2">
    <location>
        <begin position="11"/>
        <end position="21"/>
    </location>
</feature>
<feature type="region of interest" description="Disordered" evidence="2">
    <location>
        <begin position="1560"/>
        <end position="1612"/>
    </location>
</feature>
<feature type="compositionally biased region" description="Gly residues" evidence="2">
    <location>
        <begin position="334"/>
        <end position="361"/>
    </location>
</feature>
<feature type="region of interest" description="Disordered" evidence="2">
    <location>
        <begin position="1477"/>
        <end position="1498"/>
    </location>
</feature>
<feature type="region of interest" description="Disordered" evidence="2">
    <location>
        <begin position="334"/>
        <end position="365"/>
    </location>
</feature>
<feature type="compositionally biased region" description="Low complexity" evidence="2">
    <location>
        <begin position="1560"/>
        <end position="1602"/>
    </location>
</feature>
<feature type="compositionally biased region" description="Gly residues" evidence="2">
    <location>
        <begin position="172"/>
        <end position="184"/>
    </location>
</feature>
<feature type="region of interest" description="Disordered" evidence="2">
    <location>
        <begin position="1233"/>
        <end position="1346"/>
    </location>
</feature>
<dbReference type="PANTHER" id="PTHR46345:SF8">
    <property type="entry name" value="FORMIN 3, ISOFORM B"/>
    <property type="match status" value="1"/>
</dbReference>
<organism evidence="3 4">
    <name type="scientific">Chlamydomonas schloesseri</name>
    <dbReference type="NCBI Taxonomy" id="2026947"/>
    <lineage>
        <taxon>Eukaryota</taxon>
        <taxon>Viridiplantae</taxon>
        <taxon>Chlorophyta</taxon>
        <taxon>core chlorophytes</taxon>
        <taxon>Chlorophyceae</taxon>
        <taxon>CS clade</taxon>
        <taxon>Chlamydomonadales</taxon>
        <taxon>Chlamydomonadaceae</taxon>
        <taxon>Chlamydomonas</taxon>
    </lineage>
</organism>
<accession>A0A835WMF2</accession>
<feature type="region of interest" description="Disordered" evidence="2">
    <location>
        <begin position="2721"/>
        <end position="2745"/>
    </location>
</feature>
<comment type="caution">
    <text evidence="3">The sequence shown here is derived from an EMBL/GenBank/DDBJ whole genome shotgun (WGS) entry which is preliminary data.</text>
</comment>
<feature type="compositionally biased region" description="Low complexity" evidence="2">
    <location>
        <begin position="2202"/>
        <end position="2220"/>
    </location>
</feature>
<feature type="compositionally biased region" description="Low complexity" evidence="2">
    <location>
        <begin position="2423"/>
        <end position="2440"/>
    </location>
</feature>
<feature type="region of interest" description="Disordered" evidence="2">
    <location>
        <begin position="146"/>
        <end position="218"/>
    </location>
</feature>
<feature type="compositionally biased region" description="Gly residues" evidence="2">
    <location>
        <begin position="1477"/>
        <end position="1492"/>
    </location>
</feature>
<feature type="region of interest" description="Disordered" evidence="2">
    <location>
        <begin position="2083"/>
        <end position="2104"/>
    </location>
</feature>
<feature type="coiled-coil region" evidence="1">
    <location>
        <begin position="521"/>
        <end position="583"/>
    </location>
</feature>
<evidence type="ECO:0000313" key="3">
    <source>
        <dbReference type="EMBL" id="KAG2450190.1"/>
    </source>
</evidence>
<dbReference type="OrthoDB" id="549488at2759"/>
<evidence type="ECO:0000256" key="1">
    <source>
        <dbReference type="SAM" id="Coils"/>
    </source>
</evidence>
<feature type="compositionally biased region" description="Acidic residues" evidence="2">
    <location>
        <begin position="2300"/>
        <end position="2309"/>
    </location>
</feature>
<feature type="region of interest" description="Disordered" evidence="2">
    <location>
        <begin position="2423"/>
        <end position="2456"/>
    </location>
</feature>
<feature type="compositionally biased region" description="Pro residues" evidence="2">
    <location>
        <begin position="2165"/>
        <end position="2181"/>
    </location>
</feature>
<feature type="compositionally biased region" description="Pro residues" evidence="2">
    <location>
        <begin position="2441"/>
        <end position="2455"/>
    </location>
</feature>
<proteinExistence type="predicted"/>
<feature type="region of interest" description="Disordered" evidence="2">
    <location>
        <begin position="2202"/>
        <end position="2249"/>
    </location>
</feature>
<feature type="region of interest" description="Disordered" evidence="2">
    <location>
        <begin position="1712"/>
        <end position="1754"/>
    </location>
</feature>
<reference evidence="3" key="1">
    <citation type="journal article" date="2020" name="bioRxiv">
        <title>Comparative genomics of Chlamydomonas.</title>
        <authorList>
            <person name="Craig R.J."/>
            <person name="Hasan A.R."/>
            <person name="Ness R.W."/>
            <person name="Keightley P.D."/>
        </authorList>
    </citation>
    <scope>NUCLEOTIDE SEQUENCE</scope>
    <source>
        <strain evidence="3">CCAP 11/173</strain>
    </source>
</reference>
<feature type="compositionally biased region" description="Low complexity" evidence="2">
    <location>
        <begin position="2592"/>
        <end position="2619"/>
    </location>
</feature>
<feature type="region of interest" description="Disordered" evidence="2">
    <location>
        <begin position="1810"/>
        <end position="1870"/>
    </location>
</feature>
<feature type="compositionally biased region" description="Gly residues" evidence="2">
    <location>
        <begin position="2087"/>
        <end position="2097"/>
    </location>
</feature>
<evidence type="ECO:0000256" key="2">
    <source>
        <dbReference type="SAM" id="MobiDB-lite"/>
    </source>
</evidence>
<sequence length="2745" mass="272558">MRRSGQLPPDPPERGKGERGDTWTQHFIKTLHQKLHDPSLLQACPPPPPELFKHTDRNAALQEAAAGTGSLGVAAALATGHPDAWGAPAHPFTAPLGAYKLLSSDYAWLDAPTTAKTPARRGGGLGATAGAGAASLGAGVGGGGGSMGGGGGGSPTARGGGMTARGGSPTARGGGSPTARGGGSPTARGSARSGWGGGGGLGEGEGEGEDDESVPEPPLSMQQTRFLANARLVLIKLRQQLEEVCVGAVRRMEEAAAPPALGGPLPSALQTLASTTSGFFGTSGGGVGGGGALSVRGGGPGLSSAVSTGYGGLGGGPLGSSALSGTFSLGGGGQLGEAGHGGGGGGGGGRGGGGGGGGGRLPPGMADEIAENVRAKLSAAFEDCLSDTMDQLWGALQYAGSRHALVERMKQAMHLRETELEATAAQHREEAAKTLRALRRQKEEMEAAAEKERVKLKTLLVSSNQRCEALESELANRRAAQDQERASSSARLEALRVASETEIAARDAALEALRADSISRQEELRQAAAALEAQLRQRGEEVERLAARTAEQVEMLDAAFARRDAAVREAATLSEQLDDYRRLVAGPLELPLTSWLLTLREGGKPLTPVLGGPLSLAYGTGRAFMAAARGHGLHAVREDLARLLPADLPQTEEGWPPENPDGSPAAPDDALGLSMLGAAAAAGFPGGAGQEGEDDELGGLRGTRPGTPQAMSEWGGSTVVSMAGRGASFGYPPSLPQTWLRFVRAPLSEPLEPPELQALLAALAAAKLAADRAARRRGLPHPDLHVFVYKHILAENPCAADADEVVVRLVQSLKAHAKRLPRAGTWQQLLQVVSPVLPPDACDYYCEVFCALITPAHGLPPPLLDPATGTVWVPSGRWKAVLTSGPFSAEFDTERRSMLMKQAAAARMDTTRGNPWFGMTDADALMAAVMNAWLAQRQAAIESLGSAWQSVEPLGSGLLSTSLDVDALARVARTALGGAEVPDDRDALLELYSNTVQAARRAQAAARIKWSGLTPASLADALAGAGLLPPRPVSQRASQEGALLAAAAAHVIRIADSALAEMRGHTPFRSNEAYQALDAAAKALKELVKPLGGVGSRSRKERSKGGTAGEGEGEAGAPTSGARWEVAEARRVAAGWAALDELTAALLTGSEALRLFETDVANAAKETAVRLAVEAVRRRSSADGGGKGGSRPSSGRRGPRATRNLRGSKTMAGTSTSGAAAAAAGVLLLPDDLDDGGGGGGSPSGRAARGSGAGRSRPQSGRSARSTGSGIWGTKDLKSVLASGKWDSDEEGEGGLPPTLQLRRPTRARGPGGSRASSAGGGVLASPRATGVEGDDGGAGGDGFEDEDVMVYEDDAVEGSDEFDQIEGGYGDMRHMHPAAARLGALEGKYGRLRARYEEAMKALTVAFRAGGGGDGGGGGGDGGALGLPPRAVLESLSPAVRLRLIAELLAEVHREVEGGVWPRLAEAVAVALGGGGGGRGADTAGSGGASGGAPADAHASVSGWLLSASAGAGGGGSRPASAMAPATGGHAASVWTAGTLGPRPASGKTAATSAIGAAASSGGAGTEAGAAPMAAEESSSLPSADSQHGSASPSQTTDSQQPPQPQLGAARISATAPAVLAVEPTASLAPAAPAVVVSAEAQELAGRLHAHAGVVGQAVATAAVQAAALAAALEDLDTYGARRGASAGRRMSAGALWSGLRVNVAPTTPGGGAAAGGPGSAAGSPRYGYGDGGGLPGSGSQPGSPSHVSAMGAWPGGPGGVGVGGGFAAGSAFSLLRGARPSSGLSRGGGGGAGPWSLSPLALSNLGPGGGLLGSPRPGTGSGATAAAGASTHRSAATARSGSAPGEGGWPDQDLSRAGTAPQQQQQGAEYEAFGYGGAAAKDSDPRDTMYLDALRALHLAAEGLAAEAAEADGAGAGAGQEAASAGATAAVRSAVAALVALMGGQPRVTAHGRIIEFFPRRIPKDWRHPLLRSSLTRLYVYTCGALLQQHERAALLREAGADLAQRHAALAAAAEQLTTKAAALRGLQAALGSQMAALAAWVGHGSVLVTCLGRLGSASAALQERLAAAAAGAGLAKARPLAGEQGPGPHVGAGAGAADPAARGGGGVRGDVVVTCADWQVVVNAGEVVAQGVALLQTSAAQLAVLAAAGVHASSSAEAWSRPPAPGAPVPPPAPPPGPLLLGPLLPSGDQILSVQVTVQPQPQPAQPQAQVAPAQPQEHPGPGPALKQVEQPQGAGAAPSEQPQQLQQQLRFIVDLPAAPQAPAGAAGAGRSPAPAAPQAPSPLRHVVQPTARVPDSDGEGNDGDVSDSPPPSRDVTHGGEAAGGSAGVPQYPELPTPPASPVRGGGDGAVAAVVAPPAYSLQMALKRAERALASGAAADAADPSALPPGEALITLSNSMLARSSTAPSHQHQRLRLRPRTAAAAAARGGVPPLGSLSPPPPPVDGWGPLPPHYERRPLTARAFVEGVMAHARQQQIAALQGPRVPMPHGALPVLDAMAAVDAAEAAALQEAERQRALLEVGVLPYPATALETLLWQHREQAAAAGAAAADAVAAAAGAAEAQAAAEAHAAAAAAGRAGPPLPGSFAAAAAAGRGASPPRLATGSGSGARAPSGRARGSGTGSAAGSGAVAASGGGAGTGGRLAAGVSGARIATLPPMGYSPAATTAGQAADGAGVEAGVTLQPPRGVHLGYYPGLQVDASGRAVDWRLPLLMPYPSGGGGVPGAAHRGRSPPGRAPAAPRQ</sequence>
<feature type="region of interest" description="Disordered" evidence="2">
    <location>
        <begin position="2592"/>
        <end position="2640"/>
    </location>
</feature>